<dbReference type="GO" id="GO:0005506">
    <property type="term" value="F:iron ion binding"/>
    <property type="evidence" value="ECO:0007669"/>
    <property type="project" value="InterPro"/>
</dbReference>
<dbReference type="Pfam" id="PF01315">
    <property type="entry name" value="Ald_Xan_dh_C"/>
    <property type="match status" value="1"/>
</dbReference>
<dbReference type="InterPro" id="IPR046867">
    <property type="entry name" value="AldOxase/xan_DH_MoCoBD2"/>
</dbReference>
<dbReference type="SUPFAM" id="SSF54665">
    <property type="entry name" value="CO dehydrogenase molybdoprotein N-domain-like"/>
    <property type="match status" value="1"/>
</dbReference>
<dbReference type="RefSeq" id="WP_222927235.1">
    <property type="nucleotide sequence ID" value="NZ_VNHO01000022.1"/>
</dbReference>
<dbReference type="GO" id="GO:0016491">
    <property type="term" value="F:oxidoreductase activity"/>
    <property type="evidence" value="ECO:0007669"/>
    <property type="project" value="UniProtKB-KW"/>
</dbReference>
<evidence type="ECO:0000256" key="2">
    <source>
        <dbReference type="ARBA" id="ARBA00023002"/>
    </source>
</evidence>
<keyword evidence="5" id="KW-1185">Reference proteome</keyword>
<dbReference type="Pfam" id="PF20256">
    <property type="entry name" value="MoCoBD_2"/>
    <property type="match status" value="1"/>
</dbReference>
<dbReference type="Pfam" id="PF02738">
    <property type="entry name" value="MoCoBD_1"/>
    <property type="match status" value="1"/>
</dbReference>
<evidence type="ECO:0000313" key="5">
    <source>
        <dbReference type="Proteomes" id="UP000322294"/>
    </source>
</evidence>
<dbReference type="PANTHER" id="PTHR11908:SF132">
    <property type="entry name" value="ALDEHYDE OXIDASE 1-RELATED"/>
    <property type="match status" value="1"/>
</dbReference>
<gene>
    <name evidence="4" type="ORF">LZ11_01890</name>
</gene>
<protein>
    <submittedName>
        <fullName evidence="4">CO/xanthine dehydrogenase Mo-binding subunit</fullName>
    </submittedName>
</protein>
<keyword evidence="2" id="KW-0560">Oxidoreductase</keyword>
<dbReference type="EMBL" id="VNHO01000022">
    <property type="protein sequence ID" value="TYP51600.1"/>
    <property type="molecule type" value="Genomic_DNA"/>
</dbReference>
<dbReference type="Gene3D" id="3.30.365.10">
    <property type="entry name" value="Aldehyde oxidase/xanthine dehydrogenase, molybdopterin binding domain"/>
    <property type="match status" value="4"/>
</dbReference>
<dbReference type="AlphaFoldDB" id="A0A5S5AKA5"/>
<evidence type="ECO:0000256" key="1">
    <source>
        <dbReference type="ARBA" id="ARBA00022505"/>
    </source>
</evidence>
<evidence type="ECO:0000259" key="3">
    <source>
        <dbReference type="SMART" id="SM01008"/>
    </source>
</evidence>
<proteinExistence type="predicted"/>
<dbReference type="Proteomes" id="UP000322294">
    <property type="component" value="Unassembled WGS sequence"/>
</dbReference>
<feature type="domain" description="Aldehyde oxidase/xanthine dehydrogenase a/b hammerhead" evidence="3">
    <location>
        <begin position="28"/>
        <end position="140"/>
    </location>
</feature>
<organism evidence="4 5">
    <name type="scientific">Thermosediminibacter litoriperuensis</name>
    <dbReference type="NCBI Taxonomy" id="291989"/>
    <lineage>
        <taxon>Bacteria</taxon>
        <taxon>Bacillati</taxon>
        <taxon>Bacillota</taxon>
        <taxon>Clostridia</taxon>
        <taxon>Thermosediminibacterales</taxon>
        <taxon>Thermosediminibacteraceae</taxon>
        <taxon>Thermosediminibacter</taxon>
    </lineage>
</organism>
<dbReference type="InterPro" id="IPR016208">
    <property type="entry name" value="Ald_Oxase/xanthine_DH-like"/>
</dbReference>
<evidence type="ECO:0000313" key="4">
    <source>
        <dbReference type="EMBL" id="TYP51600.1"/>
    </source>
</evidence>
<dbReference type="Gene3D" id="3.90.1170.50">
    <property type="entry name" value="Aldehyde oxidase/xanthine dehydrogenase, a/b hammerhead"/>
    <property type="match status" value="1"/>
</dbReference>
<dbReference type="PANTHER" id="PTHR11908">
    <property type="entry name" value="XANTHINE DEHYDROGENASE"/>
    <property type="match status" value="1"/>
</dbReference>
<accession>A0A5S5AKA5</accession>
<dbReference type="SUPFAM" id="SSF56003">
    <property type="entry name" value="Molybdenum cofactor-binding domain"/>
    <property type="match status" value="1"/>
</dbReference>
<dbReference type="InterPro" id="IPR037165">
    <property type="entry name" value="AldOxase/xan_DH_Mopterin-bd_sf"/>
</dbReference>
<dbReference type="SMART" id="SM01008">
    <property type="entry name" value="Ald_Xan_dh_C"/>
    <property type="match status" value="1"/>
</dbReference>
<dbReference type="InterPro" id="IPR000674">
    <property type="entry name" value="Ald_Oxase/Xan_DH_a/b"/>
</dbReference>
<reference evidence="4 5" key="1">
    <citation type="submission" date="2019-07" db="EMBL/GenBank/DDBJ databases">
        <title>Genomic Encyclopedia of Type Strains, Phase I: the one thousand microbial genomes (KMG-I) project.</title>
        <authorList>
            <person name="Kyrpides N."/>
        </authorList>
    </citation>
    <scope>NUCLEOTIDE SEQUENCE [LARGE SCALE GENOMIC DNA]</scope>
    <source>
        <strain evidence="4 5">DSM 16647</strain>
    </source>
</reference>
<name>A0A5S5AKA5_9FIRM</name>
<dbReference type="InterPro" id="IPR036856">
    <property type="entry name" value="Ald_Oxase/Xan_DH_a/b_sf"/>
</dbReference>
<keyword evidence="1" id="KW-0500">Molybdenum</keyword>
<dbReference type="InterPro" id="IPR008274">
    <property type="entry name" value="AldOxase/xan_DH_MoCoBD1"/>
</dbReference>
<comment type="caution">
    <text evidence="4">The sequence shown here is derived from an EMBL/GenBank/DDBJ whole genome shotgun (WGS) entry which is preliminary data.</text>
</comment>
<sequence length="747" mass="82542">MITETELMKGFKYVGKSIPIGDAEAKATGTVRYTGDMEFPNMLYAKFVYSPYPHARIINIDTESAEKVPGVVKIYSYKNTPKTTFNSQVWFLGQNAIEDQVLFSEEVRYAGDFVAAVVAENKKVAEQAAKLIKIDYEQLEFVINPKKAVPFFNVEFKCGDIEKAFKGDVFISEDTVETQKIHHAAMENHAVISEFDPVSNKVIVYSPCQIMFSVRLIVAKVLGLPLNKVKVVKTVMGGSFGGKQEVILEPYAAFFAMDLKRPVKIEFERTESIRSTRTRTKTIGNVKTAVDKEGRIVGRDIELLLDTGAYTSNGAVISMAMGRKVFRLYKIMNQRYRASVVRTNTPIAGAARGYGSPQIHAITEINIDNTARRLGIDPLEFRLKNLVEPYALDPSGGPPLGNIRIIDCVKKGAEEFGWKGKWQKVGSGGRYKYGVGMACATHVNGYYGAYQDFTTMTLKMLEDGTLILNASLHDLGTGTTTIMKQIIAEVMDVDIRHIEVPEGDTETSPYDVGCHASRVTHVCGACAKMVSEKLREQFVNECAKILGVTPYEIVMEDGFVYTLQNPDIKYSYGELASLIQRKNHVELIQTITYESKDNPASAGVNFAEVEVDTLLGLVKVKRIVAVFDVGKAINPGMVEGQIHGGIQMGLGFALMEDLEIDEKTGQLKSDRFSRYNMFNAPEMPVIDVFLIEKGGDLGPFGAKSIGEIATIPTAPAVVNAVNNALSTYMCKMPLKPERIIAELKKGR</sequence>